<comment type="caution">
    <text evidence="1">The sequence shown here is derived from an EMBL/GenBank/DDBJ whole genome shotgun (WGS) entry which is preliminary data.</text>
</comment>
<gene>
    <name evidence="1" type="primary">Cnig_chr_X.g22181</name>
    <name evidence="1" type="ORF">B9Z55_022181</name>
</gene>
<dbReference type="EMBL" id="PDUG01000006">
    <property type="protein sequence ID" value="PIC15061.1"/>
    <property type="molecule type" value="Genomic_DNA"/>
</dbReference>
<name>A0A2G5SJL4_9PELO</name>
<sequence>MHVSKKRRELKNGHVSKIRKIVGGDSTKLNWLPQTHQTATLTWTCSSKDLKSKYCEKVAHVGKKIKN</sequence>
<organism evidence="1 2">
    <name type="scientific">Caenorhabditis nigoni</name>
    <dbReference type="NCBI Taxonomy" id="1611254"/>
    <lineage>
        <taxon>Eukaryota</taxon>
        <taxon>Metazoa</taxon>
        <taxon>Ecdysozoa</taxon>
        <taxon>Nematoda</taxon>
        <taxon>Chromadorea</taxon>
        <taxon>Rhabditida</taxon>
        <taxon>Rhabditina</taxon>
        <taxon>Rhabditomorpha</taxon>
        <taxon>Rhabditoidea</taxon>
        <taxon>Rhabditidae</taxon>
        <taxon>Peloderinae</taxon>
        <taxon>Caenorhabditis</taxon>
    </lineage>
</organism>
<dbReference type="Proteomes" id="UP000230233">
    <property type="component" value="Chromosome X"/>
</dbReference>
<protein>
    <submittedName>
        <fullName evidence="1">Uncharacterized protein</fullName>
    </submittedName>
</protein>
<evidence type="ECO:0000313" key="1">
    <source>
        <dbReference type="EMBL" id="PIC15061.1"/>
    </source>
</evidence>
<keyword evidence="2" id="KW-1185">Reference proteome</keyword>
<proteinExistence type="predicted"/>
<reference evidence="2" key="1">
    <citation type="submission" date="2017-10" db="EMBL/GenBank/DDBJ databases">
        <title>Rapid genome shrinkage in a self-fertile nematode reveals novel sperm competition proteins.</title>
        <authorList>
            <person name="Yin D."/>
            <person name="Schwarz E.M."/>
            <person name="Thomas C.G."/>
            <person name="Felde R.L."/>
            <person name="Korf I.F."/>
            <person name="Cutter A.D."/>
            <person name="Schartner C.M."/>
            <person name="Ralston E.J."/>
            <person name="Meyer B.J."/>
            <person name="Haag E.S."/>
        </authorList>
    </citation>
    <scope>NUCLEOTIDE SEQUENCE [LARGE SCALE GENOMIC DNA]</scope>
    <source>
        <strain evidence="2">JU1422</strain>
    </source>
</reference>
<accession>A0A2G5SJL4</accession>
<evidence type="ECO:0000313" key="2">
    <source>
        <dbReference type="Proteomes" id="UP000230233"/>
    </source>
</evidence>
<dbReference type="AlphaFoldDB" id="A0A2G5SJL4"/>